<dbReference type="STRING" id="1331007.AALB_3704"/>
<name>R9PQJ4_AGAAL</name>
<sequence>MTDKDLIKQLQGFPLAWHWVRNNSQVHCDRPLIDALSYPSEQQLSLKQLISRLEAEQITYLQRAIFDSQNQQQTLELNLIFNIKGKRYIGQVLIWREQINQVNGSIEFILPLLSKAEERELIQEHLSAELIPAVICNQNDTIIWLNQAACTSLQQTSYQLLASKVVHSDADENGKVKHYIKSLGGQRVPLDARLKSIHTNAPKRRFTLYQLVAELAPQQQQVWNSEAKFSQQLALAQKKLSRQETLIVFALKLEHQNEEASLRLKQLLLGNLKKLNQAISIGFLGKGAISGFLSAPKKLQLIQQRLNKAITQLLKPNDQASLGAIQSQMGVSVMGIDASNSQQAINHAQKAMINAEPKPLDQLAQQASFFDSRLNQARDRLNQSAIPKNSKPSNKGDLYIDLSD</sequence>
<reference evidence="2" key="1">
    <citation type="journal article" date="2013" name="Genome Announc.">
        <title>Draft Genome Sequence of Agarivorans albus Strain MKT 106T, an Agarolytic Marine Bacterium.</title>
        <authorList>
            <person name="Yasuike M."/>
            <person name="Nakamura Y."/>
            <person name="Kai W."/>
            <person name="Fujiwara A."/>
            <person name="Fukui Y."/>
            <person name="Satomi M."/>
            <person name="Sano M."/>
        </authorList>
    </citation>
    <scope>NUCLEOTIDE SEQUENCE [LARGE SCALE GENOMIC DNA]</scope>
</reference>
<organism evidence="2 3">
    <name type="scientific">Agarivorans albus MKT 106</name>
    <dbReference type="NCBI Taxonomy" id="1331007"/>
    <lineage>
        <taxon>Bacteria</taxon>
        <taxon>Pseudomonadati</taxon>
        <taxon>Pseudomonadota</taxon>
        <taxon>Gammaproteobacteria</taxon>
        <taxon>Alteromonadales</taxon>
        <taxon>Alteromonadaceae</taxon>
        <taxon>Agarivorans</taxon>
    </lineage>
</organism>
<evidence type="ECO:0008006" key="4">
    <source>
        <dbReference type="Google" id="ProtNLM"/>
    </source>
</evidence>
<feature type="compositionally biased region" description="Polar residues" evidence="1">
    <location>
        <begin position="382"/>
        <end position="393"/>
    </location>
</feature>
<proteinExistence type="predicted"/>
<dbReference type="Proteomes" id="UP000014461">
    <property type="component" value="Unassembled WGS sequence"/>
</dbReference>
<dbReference type="EMBL" id="BARX01000030">
    <property type="protein sequence ID" value="GAD03624.1"/>
    <property type="molecule type" value="Genomic_DNA"/>
</dbReference>
<accession>R9PQJ4</accession>
<comment type="caution">
    <text evidence="2">The sequence shown here is derived from an EMBL/GenBank/DDBJ whole genome shotgun (WGS) entry which is preliminary data.</text>
</comment>
<dbReference type="RefSeq" id="WP_016403391.1">
    <property type="nucleotide sequence ID" value="NZ_BARX01000030.1"/>
</dbReference>
<gene>
    <name evidence="2" type="ORF">AALB_3704</name>
</gene>
<evidence type="ECO:0000313" key="3">
    <source>
        <dbReference type="Proteomes" id="UP000014461"/>
    </source>
</evidence>
<protein>
    <recommendedName>
        <fullName evidence="4">PAS domain-containing protein</fullName>
    </recommendedName>
</protein>
<evidence type="ECO:0000313" key="2">
    <source>
        <dbReference type="EMBL" id="GAD03624.1"/>
    </source>
</evidence>
<dbReference type="AlphaFoldDB" id="R9PQJ4"/>
<evidence type="ECO:0000256" key="1">
    <source>
        <dbReference type="SAM" id="MobiDB-lite"/>
    </source>
</evidence>
<keyword evidence="3" id="KW-1185">Reference proteome</keyword>
<dbReference type="OrthoDB" id="9821687at2"/>
<feature type="region of interest" description="Disordered" evidence="1">
    <location>
        <begin position="382"/>
        <end position="404"/>
    </location>
</feature>